<feature type="non-terminal residue" evidence="2">
    <location>
        <position position="125"/>
    </location>
</feature>
<dbReference type="AlphaFoldDB" id="A0AAV5WK33"/>
<organism evidence="2 3">
    <name type="scientific">Pristionchus fissidentatus</name>
    <dbReference type="NCBI Taxonomy" id="1538716"/>
    <lineage>
        <taxon>Eukaryota</taxon>
        <taxon>Metazoa</taxon>
        <taxon>Ecdysozoa</taxon>
        <taxon>Nematoda</taxon>
        <taxon>Chromadorea</taxon>
        <taxon>Rhabditida</taxon>
        <taxon>Rhabditina</taxon>
        <taxon>Diplogasteromorpha</taxon>
        <taxon>Diplogasteroidea</taxon>
        <taxon>Neodiplogasteridae</taxon>
        <taxon>Pristionchus</taxon>
    </lineage>
</organism>
<keyword evidence="1" id="KW-1133">Transmembrane helix</keyword>
<dbReference type="Proteomes" id="UP001432322">
    <property type="component" value="Unassembled WGS sequence"/>
</dbReference>
<feature type="non-terminal residue" evidence="2">
    <location>
        <position position="1"/>
    </location>
</feature>
<protein>
    <recommendedName>
        <fullName evidence="4">G protein-coupled receptor</fullName>
    </recommendedName>
</protein>
<dbReference type="EMBL" id="BTSY01000005">
    <property type="protein sequence ID" value="GMT30900.1"/>
    <property type="molecule type" value="Genomic_DNA"/>
</dbReference>
<feature type="transmembrane region" description="Helical" evidence="1">
    <location>
        <begin position="30"/>
        <end position="51"/>
    </location>
</feature>
<reference evidence="2" key="1">
    <citation type="submission" date="2023-10" db="EMBL/GenBank/DDBJ databases">
        <title>Genome assembly of Pristionchus species.</title>
        <authorList>
            <person name="Yoshida K."/>
            <person name="Sommer R.J."/>
        </authorList>
    </citation>
    <scope>NUCLEOTIDE SEQUENCE</scope>
    <source>
        <strain evidence="2">RS5133</strain>
    </source>
</reference>
<proteinExistence type="predicted"/>
<evidence type="ECO:0008006" key="4">
    <source>
        <dbReference type="Google" id="ProtNLM"/>
    </source>
</evidence>
<gene>
    <name evidence="2" type="ORF">PFISCL1PPCAC_22197</name>
</gene>
<accession>A0AAV5WK33</accession>
<evidence type="ECO:0000256" key="1">
    <source>
        <dbReference type="SAM" id="Phobius"/>
    </source>
</evidence>
<comment type="caution">
    <text evidence="2">The sequence shown here is derived from an EMBL/GenBank/DDBJ whole genome shotgun (WGS) entry which is preliminary data.</text>
</comment>
<feature type="transmembrane region" description="Helical" evidence="1">
    <location>
        <begin position="71"/>
        <end position="99"/>
    </location>
</feature>
<keyword evidence="3" id="KW-1185">Reference proteome</keyword>
<keyword evidence="1" id="KW-0472">Membrane</keyword>
<evidence type="ECO:0000313" key="3">
    <source>
        <dbReference type="Proteomes" id="UP001432322"/>
    </source>
</evidence>
<keyword evidence="1" id="KW-0812">Transmembrane</keyword>
<evidence type="ECO:0000313" key="2">
    <source>
        <dbReference type="EMBL" id="GMT30900.1"/>
    </source>
</evidence>
<name>A0AAV5WK33_9BILA</name>
<sequence length="125" mass="13852">AIFIKKTPRNPVSNAWSILKNASGVFKWRCYTLVILAQSIHLFYSVPLMFWQAFRFLHHAVEAFPDVFFGLSYPIVTSLITYCSAAAMMVGAALVPYLATSLESGSGLFRCFPPTQLSVPIIMAA</sequence>